<dbReference type="GO" id="GO:0016747">
    <property type="term" value="F:acyltransferase activity, transferring groups other than amino-acyl groups"/>
    <property type="evidence" value="ECO:0007669"/>
    <property type="project" value="InterPro"/>
</dbReference>
<proteinExistence type="inferred from homology"/>
<dbReference type="Gene3D" id="3.40.630.30">
    <property type="match status" value="1"/>
</dbReference>
<dbReference type="PANTHER" id="PTHR31223">
    <property type="entry name" value="LOG FAMILY PROTEIN YJL055W"/>
    <property type="match status" value="1"/>
</dbReference>
<dbReference type="GO" id="GO:0009691">
    <property type="term" value="P:cytokinin biosynthetic process"/>
    <property type="evidence" value="ECO:0007669"/>
    <property type="project" value="InterPro"/>
</dbReference>
<dbReference type="Pfam" id="PF03641">
    <property type="entry name" value="Lysine_decarbox"/>
    <property type="match status" value="1"/>
</dbReference>
<feature type="domain" description="N-acetyltransferase" evidence="2">
    <location>
        <begin position="36"/>
        <end position="182"/>
    </location>
</feature>
<dbReference type="GO" id="GO:0016799">
    <property type="term" value="F:hydrolase activity, hydrolyzing N-glycosyl compounds"/>
    <property type="evidence" value="ECO:0007669"/>
    <property type="project" value="TreeGrafter"/>
</dbReference>
<dbReference type="EMBL" id="CP033897">
    <property type="protein sequence ID" value="AZA10396.1"/>
    <property type="molecule type" value="Genomic_DNA"/>
</dbReference>
<evidence type="ECO:0000313" key="4">
    <source>
        <dbReference type="Proteomes" id="UP000271587"/>
    </source>
</evidence>
<evidence type="ECO:0000256" key="1">
    <source>
        <dbReference type="ARBA" id="ARBA00006763"/>
    </source>
</evidence>
<protein>
    <submittedName>
        <fullName evidence="3">LOG family protein YvdD</fullName>
    </submittedName>
</protein>
<dbReference type="GO" id="GO:0005829">
    <property type="term" value="C:cytosol"/>
    <property type="evidence" value="ECO:0007669"/>
    <property type="project" value="TreeGrafter"/>
</dbReference>
<evidence type="ECO:0000259" key="2">
    <source>
        <dbReference type="PROSITE" id="PS51186"/>
    </source>
</evidence>
<keyword evidence="4" id="KW-1185">Reference proteome</keyword>
<organism evidence="3 4">
    <name type="scientific">Corynebacterium gerontici</name>
    <dbReference type="NCBI Taxonomy" id="2079234"/>
    <lineage>
        <taxon>Bacteria</taxon>
        <taxon>Bacillati</taxon>
        <taxon>Actinomycetota</taxon>
        <taxon>Actinomycetes</taxon>
        <taxon>Mycobacteriales</taxon>
        <taxon>Corynebacteriaceae</taxon>
        <taxon>Corynebacterium</taxon>
    </lineage>
</organism>
<dbReference type="PROSITE" id="PS51186">
    <property type="entry name" value="GNAT"/>
    <property type="match status" value="1"/>
</dbReference>
<dbReference type="InterPro" id="IPR016181">
    <property type="entry name" value="Acyl_CoA_acyltransferase"/>
</dbReference>
<dbReference type="AlphaFoldDB" id="A0A3G6IXN1"/>
<comment type="similarity">
    <text evidence="1">Belongs to the LOG family.</text>
</comment>
<dbReference type="SUPFAM" id="SSF55729">
    <property type="entry name" value="Acyl-CoA N-acyltransferases (Nat)"/>
    <property type="match status" value="1"/>
</dbReference>
<dbReference type="PANTHER" id="PTHR31223:SF70">
    <property type="entry name" value="LOG FAMILY PROTEIN YJL055W"/>
    <property type="match status" value="1"/>
</dbReference>
<evidence type="ECO:0000313" key="3">
    <source>
        <dbReference type="EMBL" id="AZA10396.1"/>
    </source>
</evidence>
<reference evidence="3 4" key="1">
    <citation type="submission" date="2018-11" db="EMBL/GenBank/DDBJ databases">
        <authorList>
            <person name="Kleinhagauer T."/>
            <person name="Glaeser S.P."/>
            <person name="Spergser J."/>
            <person name="Ruckert C."/>
            <person name="Kaempfer P."/>
            <person name="Busse H.-J."/>
        </authorList>
    </citation>
    <scope>NUCLEOTIDE SEQUENCE [LARGE SCALE GENOMIC DNA]</scope>
    <source>
        <strain evidence="3 4">W8</strain>
    </source>
</reference>
<dbReference type="InterPro" id="IPR005269">
    <property type="entry name" value="LOG"/>
</dbReference>
<sequence length="370" mass="40360" precursor="true">MAFFSSTTGALHSVSMSVPATQPPVTQLRARPMRPEDIDLRTRAYLANINRFGAQYSAEDIAQAPYSEYLSFVPDRGDIGIVLYDAEDQVVGTMWVTFIKGLGYVADNVPEMVLNVDPTWQGRGVGSWLIQEATAHGRHHGWPGITLNVEKQSPARKLYARHDFVTQTHSTDDSSIMLKALAPEIRSVAVYCDSAHGARDEFTRAARALGAGLADRGVKMVFGGGSVGLMGETANACLAAGGRVHGVMPKTLVDLELSHPDLSELDITETMAERKTRMEELADAFVALPGGMGTLEELFEVLVRQQLGPHTGPVGLLNTEEFWDPLLTALRSMADEGFIPARYLDAIVVAENVDDLFDGFQRWASPGLKW</sequence>
<dbReference type="Pfam" id="PF13508">
    <property type="entry name" value="Acetyltransf_7"/>
    <property type="match status" value="1"/>
</dbReference>
<name>A0A3G6IXN1_9CORY</name>
<dbReference type="NCBIfam" id="TIGR00730">
    <property type="entry name" value="Rossman fold protein, TIGR00730 family"/>
    <property type="match status" value="1"/>
</dbReference>
<dbReference type="InterPro" id="IPR000182">
    <property type="entry name" value="GNAT_dom"/>
</dbReference>
<dbReference type="Proteomes" id="UP000271587">
    <property type="component" value="Chromosome"/>
</dbReference>
<dbReference type="SUPFAM" id="SSF102405">
    <property type="entry name" value="MCP/YpsA-like"/>
    <property type="match status" value="1"/>
</dbReference>
<dbReference type="Gene3D" id="3.40.50.450">
    <property type="match status" value="1"/>
</dbReference>
<dbReference type="KEGG" id="cgk:CGERO_00290"/>
<accession>A0A3G6IXN1</accession>
<dbReference type="CDD" id="cd04301">
    <property type="entry name" value="NAT_SF"/>
    <property type="match status" value="1"/>
</dbReference>
<gene>
    <name evidence="3" type="primary">yvdD</name>
    <name evidence="3" type="ORF">CGERO_00290</name>
</gene>
<dbReference type="InterPro" id="IPR031100">
    <property type="entry name" value="LOG_fam"/>
</dbReference>